<evidence type="ECO:0000313" key="7">
    <source>
        <dbReference type="EMBL" id="NHC34520.1"/>
    </source>
</evidence>
<evidence type="ECO:0000256" key="1">
    <source>
        <dbReference type="ARBA" id="ARBA00000085"/>
    </source>
</evidence>
<dbReference type="AlphaFoldDB" id="A0A9X5E3B2"/>
<reference evidence="7 8" key="1">
    <citation type="journal article" date="2015" name="Genome Announc.">
        <title>Draft Genome Sequence of the Terrestrial Cyanobacterium Scytonema millei VB511283, Isolated from Eastern India.</title>
        <authorList>
            <person name="Sen D."/>
            <person name="Chandrababunaidu M.M."/>
            <person name="Singh D."/>
            <person name="Sanghi N."/>
            <person name="Ghorai A."/>
            <person name="Mishra G.P."/>
            <person name="Madduluri M."/>
            <person name="Adhikary S.P."/>
            <person name="Tripathy S."/>
        </authorList>
    </citation>
    <scope>NUCLEOTIDE SEQUENCE [LARGE SCALE GENOMIC DNA]</scope>
    <source>
        <strain evidence="7 8">VB511283</strain>
    </source>
</reference>
<dbReference type="OrthoDB" id="9804645at2"/>
<dbReference type="InterPro" id="IPR036890">
    <property type="entry name" value="HATPase_C_sf"/>
</dbReference>
<evidence type="ECO:0000259" key="6">
    <source>
        <dbReference type="PROSITE" id="PS50109"/>
    </source>
</evidence>
<evidence type="ECO:0000256" key="3">
    <source>
        <dbReference type="ARBA" id="ARBA00022679"/>
    </source>
</evidence>
<feature type="domain" description="Histidine kinase" evidence="6">
    <location>
        <begin position="1"/>
        <end position="46"/>
    </location>
</feature>
<organism evidence="7 8">
    <name type="scientific">Scytonema millei VB511283</name>
    <dbReference type="NCBI Taxonomy" id="1245923"/>
    <lineage>
        <taxon>Bacteria</taxon>
        <taxon>Bacillati</taxon>
        <taxon>Cyanobacteriota</taxon>
        <taxon>Cyanophyceae</taxon>
        <taxon>Nostocales</taxon>
        <taxon>Scytonemataceae</taxon>
        <taxon>Scytonema</taxon>
    </lineage>
</organism>
<dbReference type="PRINTS" id="PR00344">
    <property type="entry name" value="BCTRLSENSOR"/>
</dbReference>
<name>A0A9X5E3B2_9CYAN</name>
<dbReference type="InterPro" id="IPR004358">
    <property type="entry name" value="Sig_transdc_His_kin-like_C"/>
</dbReference>
<comment type="caution">
    <text evidence="7">The sequence shown here is derived from an EMBL/GenBank/DDBJ whole genome shotgun (WGS) entry which is preliminary data.</text>
</comment>
<sequence>MQRSKNGAGLGLAIASEIARLHGGAISVESIPGQETTFRVNLPVMESLTVDSDR</sequence>
<evidence type="ECO:0000256" key="5">
    <source>
        <dbReference type="ARBA" id="ARBA00023012"/>
    </source>
</evidence>
<dbReference type="Pfam" id="PF02518">
    <property type="entry name" value="HATPase_c"/>
    <property type="match status" value="1"/>
</dbReference>
<dbReference type="Gene3D" id="3.30.565.10">
    <property type="entry name" value="Histidine kinase-like ATPase, C-terminal domain"/>
    <property type="match status" value="1"/>
</dbReference>
<comment type="catalytic activity">
    <reaction evidence="1">
        <text>ATP + protein L-histidine = ADP + protein N-phospho-L-histidine.</text>
        <dbReference type="EC" id="2.7.13.3"/>
    </reaction>
</comment>
<gene>
    <name evidence="7" type="ORF">QH73_0007575</name>
</gene>
<protein>
    <recommendedName>
        <fullName evidence="2">histidine kinase</fullName>
        <ecNumber evidence="2">2.7.13.3</ecNumber>
    </recommendedName>
</protein>
<dbReference type="GO" id="GO:0004673">
    <property type="term" value="F:protein histidine kinase activity"/>
    <property type="evidence" value="ECO:0007669"/>
    <property type="project" value="UniProtKB-EC"/>
</dbReference>
<dbReference type="EMBL" id="JTJC03000001">
    <property type="protein sequence ID" value="NHC34520.1"/>
    <property type="molecule type" value="Genomic_DNA"/>
</dbReference>
<accession>A0A9X5E3B2</accession>
<keyword evidence="5" id="KW-0902">Two-component regulatory system</keyword>
<evidence type="ECO:0000313" key="8">
    <source>
        <dbReference type="Proteomes" id="UP000031532"/>
    </source>
</evidence>
<evidence type="ECO:0000256" key="2">
    <source>
        <dbReference type="ARBA" id="ARBA00012438"/>
    </source>
</evidence>
<keyword evidence="3" id="KW-0808">Transferase</keyword>
<dbReference type="EC" id="2.7.13.3" evidence="2"/>
<dbReference type="InterPro" id="IPR003594">
    <property type="entry name" value="HATPase_dom"/>
</dbReference>
<dbReference type="Proteomes" id="UP000031532">
    <property type="component" value="Unassembled WGS sequence"/>
</dbReference>
<dbReference type="PANTHER" id="PTHR43711:SF1">
    <property type="entry name" value="HISTIDINE KINASE 1"/>
    <property type="match status" value="1"/>
</dbReference>
<dbReference type="InterPro" id="IPR005467">
    <property type="entry name" value="His_kinase_dom"/>
</dbReference>
<evidence type="ECO:0000256" key="4">
    <source>
        <dbReference type="ARBA" id="ARBA00022777"/>
    </source>
</evidence>
<dbReference type="InterPro" id="IPR050736">
    <property type="entry name" value="Sensor_HK_Regulatory"/>
</dbReference>
<keyword evidence="8" id="KW-1185">Reference proteome</keyword>
<dbReference type="PANTHER" id="PTHR43711">
    <property type="entry name" value="TWO-COMPONENT HISTIDINE KINASE"/>
    <property type="match status" value="1"/>
</dbReference>
<dbReference type="SUPFAM" id="SSF55874">
    <property type="entry name" value="ATPase domain of HSP90 chaperone/DNA topoisomerase II/histidine kinase"/>
    <property type="match status" value="1"/>
</dbReference>
<proteinExistence type="predicted"/>
<dbReference type="GO" id="GO:0000160">
    <property type="term" value="P:phosphorelay signal transduction system"/>
    <property type="evidence" value="ECO:0007669"/>
    <property type="project" value="UniProtKB-KW"/>
</dbReference>
<dbReference type="PROSITE" id="PS50109">
    <property type="entry name" value="HIS_KIN"/>
    <property type="match status" value="1"/>
</dbReference>
<keyword evidence="4" id="KW-0418">Kinase</keyword>